<evidence type="ECO:0000259" key="8">
    <source>
        <dbReference type="PROSITE" id="PS51767"/>
    </source>
</evidence>
<evidence type="ECO:0000313" key="9">
    <source>
        <dbReference type="EMBL" id="CAI2366663.1"/>
    </source>
</evidence>
<feature type="signal peptide" evidence="7">
    <location>
        <begin position="1"/>
        <end position="21"/>
    </location>
</feature>
<feature type="disulfide bond" evidence="6">
    <location>
        <begin position="323"/>
        <end position="356"/>
    </location>
</feature>
<evidence type="ECO:0000313" key="10">
    <source>
        <dbReference type="Proteomes" id="UP001295684"/>
    </source>
</evidence>
<evidence type="ECO:0000256" key="3">
    <source>
        <dbReference type="ARBA" id="ARBA00022750"/>
    </source>
</evidence>
<dbReference type="InterPro" id="IPR021109">
    <property type="entry name" value="Peptidase_aspartic_dom_sf"/>
</dbReference>
<evidence type="ECO:0000256" key="4">
    <source>
        <dbReference type="ARBA" id="ARBA00022801"/>
    </source>
</evidence>
<dbReference type="CDD" id="cd05471">
    <property type="entry name" value="pepsin_like"/>
    <property type="match status" value="1"/>
</dbReference>
<dbReference type="PROSITE" id="PS51257">
    <property type="entry name" value="PROKAR_LIPOPROTEIN"/>
    <property type="match status" value="1"/>
</dbReference>
<dbReference type="InterPro" id="IPR034164">
    <property type="entry name" value="Pepsin-like_dom"/>
</dbReference>
<dbReference type="Gene3D" id="2.40.70.10">
    <property type="entry name" value="Acid Proteases"/>
    <property type="match status" value="2"/>
</dbReference>
<sequence length="393" mass="42892">MKYTILLALFVLVACSLRVELERNDLAENRKSDLIAAVANGNMTLVSDEQINRAIRGDYTPLKMNIDNHDQLKNPSIDLENYQDLQYSGPLTVGEQNEVFDVVYDTGSGWIWVNGKGCDGCSDSKHQFDPSTSSTFKSTGEEKTLSYGKGQVSGVIATDYLGLPGTKGSRTKFIPATSGKDNQGMQSAGIVGLTPVATSGEDLLVDAMAESGVIDSREFTTFIAHTDQTSYIEFGTNQASDSEITWVDLKKLPRTDGLIYWSTDFDAFHVGSHKLDLTYTSTIWDTGTSLIGFNPQDLAQVIKTLANGKQIYNVQDQFYAVECSGASEVSGLDFDFNGRTISVPSTEFVIEDSGYCIFLLMQVPLPGALLGDSFLRGLEIIHDQEGLRLGVVN</sequence>
<evidence type="ECO:0000256" key="2">
    <source>
        <dbReference type="ARBA" id="ARBA00022670"/>
    </source>
</evidence>
<protein>
    <recommendedName>
        <fullName evidence="8">Peptidase A1 domain-containing protein</fullName>
    </recommendedName>
</protein>
<feature type="active site" evidence="5">
    <location>
        <position position="105"/>
    </location>
</feature>
<dbReference type="PROSITE" id="PS51767">
    <property type="entry name" value="PEPTIDASE_A1"/>
    <property type="match status" value="1"/>
</dbReference>
<gene>
    <name evidence="9" type="ORF">ECRASSUSDP1_LOCUS7936</name>
</gene>
<dbReference type="PANTHER" id="PTHR47966:SF51">
    <property type="entry name" value="BETA-SITE APP-CLEAVING ENZYME, ISOFORM A-RELATED"/>
    <property type="match status" value="1"/>
</dbReference>
<dbReference type="AlphaFoldDB" id="A0AAD1UG56"/>
<comment type="caution">
    <text evidence="9">The sequence shown here is derived from an EMBL/GenBank/DDBJ whole genome shotgun (WGS) entry which is preliminary data.</text>
</comment>
<feature type="active site" evidence="5">
    <location>
        <position position="285"/>
    </location>
</feature>
<keyword evidence="7" id="KW-0732">Signal</keyword>
<evidence type="ECO:0000256" key="5">
    <source>
        <dbReference type="PIRSR" id="PIRSR601461-1"/>
    </source>
</evidence>
<keyword evidence="10" id="KW-1185">Reference proteome</keyword>
<feature type="domain" description="Peptidase A1" evidence="8">
    <location>
        <begin position="87"/>
        <end position="392"/>
    </location>
</feature>
<evidence type="ECO:0000256" key="1">
    <source>
        <dbReference type="ARBA" id="ARBA00007447"/>
    </source>
</evidence>
<accession>A0AAD1UG56</accession>
<keyword evidence="4" id="KW-0378">Hydrolase</keyword>
<feature type="chain" id="PRO_5042219259" description="Peptidase A1 domain-containing protein" evidence="7">
    <location>
        <begin position="22"/>
        <end position="393"/>
    </location>
</feature>
<keyword evidence="6" id="KW-1015">Disulfide bond</keyword>
<organism evidence="9 10">
    <name type="scientific">Euplotes crassus</name>
    <dbReference type="NCBI Taxonomy" id="5936"/>
    <lineage>
        <taxon>Eukaryota</taxon>
        <taxon>Sar</taxon>
        <taxon>Alveolata</taxon>
        <taxon>Ciliophora</taxon>
        <taxon>Intramacronucleata</taxon>
        <taxon>Spirotrichea</taxon>
        <taxon>Hypotrichia</taxon>
        <taxon>Euplotida</taxon>
        <taxon>Euplotidae</taxon>
        <taxon>Moneuplotes</taxon>
    </lineage>
</organism>
<dbReference type="PANTHER" id="PTHR47966">
    <property type="entry name" value="BETA-SITE APP-CLEAVING ENZYME, ISOFORM A-RELATED"/>
    <property type="match status" value="1"/>
</dbReference>
<keyword evidence="2" id="KW-0645">Protease</keyword>
<comment type="similarity">
    <text evidence="1">Belongs to the peptidase A1 family.</text>
</comment>
<name>A0AAD1UG56_EUPCR</name>
<dbReference type="Pfam" id="PF00026">
    <property type="entry name" value="Asp"/>
    <property type="match status" value="1"/>
</dbReference>
<dbReference type="GO" id="GO:0006508">
    <property type="term" value="P:proteolysis"/>
    <property type="evidence" value="ECO:0007669"/>
    <property type="project" value="UniProtKB-KW"/>
</dbReference>
<reference evidence="9" key="1">
    <citation type="submission" date="2023-07" db="EMBL/GenBank/DDBJ databases">
        <authorList>
            <consortium name="AG Swart"/>
            <person name="Singh M."/>
            <person name="Singh A."/>
            <person name="Seah K."/>
            <person name="Emmerich C."/>
        </authorList>
    </citation>
    <scope>NUCLEOTIDE SEQUENCE</scope>
    <source>
        <strain evidence="9">DP1</strain>
    </source>
</reference>
<keyword evidence="3" id="KW-0064">Aspartyl protease</keyword>
<evidence type="ECO:0000256" key="6">
    <source>
        <dbReference type="PIRSR" id="PIRSR601461-2"/>
    </source>
</evidence>
<evidence type="ECO:0000256" key="7">
    <source>
        <dbReference type="SAM" id="SignalP"/>
    </source>
</evidence>
<dbReference type="SUPFAM" id="SSF50630">
    <property type="entry name" value="Acid proteases"/>
    <property type="match status" value="1"/>
</dbReference>
<dbReference type="GO" id="GO:0004190">
    <property type="term" value="F:aspartic-type endopeptidase activity"/>
    <property type="evidence" value="ECO:0007669"/>
    <property type="project" value="UniProtKB-KW"/>
</dbReference>
<dbReference type="EMBL" id="CAMPGE010007749">
    <property type="protein sequence ID" value="CAI2366663.1"/>
    <property type="molecule type" value="Genomic_DNA"/>
</dbReference>
<dbReference type="PRINTS" id="PR00792">
    <property type="entry name" value="PEPSIN"/>
</dbReference>
<dbReference type="InterPro" id="IPR033121">
    <property type="entry name" value="PEPTIDASE_A1"/>
</dbReference>
<dbReference type="Proteomes" id="UP001295684">
    <property type="component" value="Unassembled WGS sequence"/>
</dbReference>
<dbReference type="InterPro" id="IPR001461">
    <property type="entry name" value="Aspartic_peptidase_A1"/>
</dbReference>
<proteinExistence type="inferred from homology"/>